<dbReference type="EMBL" id="JQIF01000013">
    <property type="protein sequence ID" value="KGJ54657.1"/>
    <property type="molecule type" value="Genomic_DNA"/>
</dbReference>
<keyword evidence="2" id="KW-0472">Membrane</keyword>
<proteinExistence type="predicted"/>
<name>A0A099IBT5_CLOIN</name>
<feature type="domain" description="Peptidase C39-like" evidence="3">
    <location>
        <begin position="95"/>
        <end position="235"/>
    </location>
</feature>
<sequence>MKRTYSSILILLTSIIVFLFAYIMRTACTQIPVYGTISTGISAQHFDRNGAFAAADRQKEGSLMESDAENMPERREQSETDDEHKQNKLSIVQSMQETSYYCVPACIQMALRYHAIESTQQHLAQQLHTDPVTGTEYVDMARVLNSYLFPGTSIPSADEAGYHVQTLSPDDHTQDASDTFSRRCVQNIDDGYPVFAAVDLNALYPALAHANHMVLVIGYEKNKDQITSYYIIDPYPPVQDEVHRGLKQFTAQELVRAILVNEEPAYIW</sequence>
<accession>A0A099IBT5</accession>
<protein>
    <recommendedName>
        <fullName evidence="3">Peptidase C39-like domain-containing protein</fullName>
    </recommendedName>
</protein>
<evidence type="ECO:0000313" key="4">
    <source>
        <dbReference type="EMBL" id="KGJ54657.1"/>
    </source>
</evidence>
<evidence type="ECO:0000256" key="2">
    <source>
        <dbReference type="SAM" id="Phobius"/>
    </source>
</evidence>
<feature type="transmembrane region" description="Helical" evidence="2">
    <location>
        <begin position="7"/>
        <end position="24"/>
    </location>
</feature>
<evidence type="ECO:0000259" key="3">
    <source>
        <dbReference type="Pfam" id="PF13529"/>
    </source>
</evidence>
<dbReference type="Gene3D" id="3.90.70.10">
    <property type="entry name" value="Cysteine proteinases"/>
    <property type="match status" value="1"/>
</dbReference>
<dbReference type="Proteomes" id="UP000030008">
    <property type="component" value="Unassembled WGS sequence"/>
</dbReference>
<dbReference type="InterPro" id="IPR039564">
    <property type="entry name" value="Peptidase_C39-like"/>
</dbReference>
<keyword evidence="2" id="KW-0812">Transmembrane</keyword>
<comment type="caution">
    <text evidence="4">The sequence shown here is derived from an EMBL/GenBank/DDBJ whole genome shotgun (WGS) entry which is preliminary data.</text>
</comment>
<reference evidence="4 5" key="1">
    <citation type="submission" date="2014-08" db="EMBL/GenBank/DDBJ databases">
        <title>Clostridium innocuum, an unnegligible vancomycin-resistant pathogen causing extra-intestinal infections.</title>
        <authorList>
            <person name="Feng Y."/>
            <person name="Chiu C.-H."/>
        </authorList>
    </citation>
    <scope>NUCLEOTIDE SEQUENCE [LARGE SCALE GENOMIC DNA]</scope>
    <source>
        <strain evidence="4 5">AN88</strain>
    </source>
</reference>
<dbReference type="AlphaFoldDB" id="A0A099IBT5"/>
<dbReference type="RefSeq" id="WP_044903902.1">
    <property type="nucleotide sequence ID" value="NZ_JQIF01000013.1"/>
</dbReference>
<feature type="region of interest" description="Disordered" evidence="1">
    <location>
        <begin position="57"/>
        <end position="86"/>
    </location>
</feature>
<organism evidence="4 5">
    <name type="scientific">Clostridium innocuum</name>
    <dbReference type="NCBI Taxonomy" id="1522"/>
    <lineage>
        <taxon>Bacteria</taxon>
        <taxon>Bacillati</taxon>
        <taxon>Bacillota</taxon>
        <taxon>Clostridia</taxon>
        <taxon>Eubacteriales</taxon>
        <taxon>Clostridiaceae</taxon>
        <taxon>Clostridium</taxon>
    </lineage>
</organism>
<gene>
    <name evidence="4" type="ORF">CIAN88_02485</name>
</gene>
<feature type="compositionally biased region" description="Basic and acidic residues" evidence="1">
    <location>
        <begin position="71"/>
        <end position="86"/>
    </location>
</feature>
<evidence type="ECO:0000256" key="1">
    <source>
        <dbReference type="SAM" id="MobiDB-lite"/>
    </source>
</evidence>
<evidence type="ECO:0000313" key="5">
    <source>
        <dbReference type="Proteomes" id="UP000030008"/>
    </source>
</evidence>
<dbReference type="Pfam" id="PF13529">
    <property type="entry name" value="Peptidase_C39_2"/>
    <property type="match status" value="1"/>
</dbReference>
<keyword evidence="2" id="KW-1133">Transmembrane helix</keyword>